<proteinExistence type="predicted"/>
<dbReference type="Proteomes" id="UP001054820">
    <property type="component" value="Chromosome"/>
</dbReference>
<sequence>MAVVVEATFMNGLPFSLRAAAQELYLKESLESLVKMRLHDVSKDYLNAYSLTEEQWKMVLNVLILTQLSQFTLGKHISKDGREQLIFLVATVLDMQEASNDEILEFLEEKAKIFAVWYAKLLKLGNK</sequence>
<evidence type="ECO:0000313" key="2">
    <source>
        <dbReference type="Proteomes" id="UP001054820"/>
    </source>
</evidence>
<name>A0ABN6CW76_9GAMM</name>
<protein>
    <submittedName>
        <fullName evidence="1">Uncharacterized protein</fullName>
    </submittedName>
</protein>
<gene>
    <name evidence="1" type="ORF">THMIRHAM_10610</name>
</gene>
<keyword evidence="2" id="KW-1185">Reference proteome</keyword>
<accession>A0ABN6CW76</accession>
<evidence type="ECO:0000313" key="1">
    <source>
        <dbReference type="EMBL" id="BCN93276.1"/>
    </source>
</evidence>
<dbReference type="EMBL" id="AP024202">
    <property type="protein sequence ID" value="BCN93276.1"/>
    <property type="molecule type" value="Genomic_DNA"/>
</dbReference>
<organism evidence="1 2">
    <name type="scientific">Thiomicrorhabdus immobilis</name>
    <dbReference type="NCBI Taxonomy" id="2791037"/>
    <lineage>
        <taxon>Bacteria</taxon>
        <taxon>Pseudomonadati</taxon>
        <taxon>Pseudomonadota</taxon>
        <taxon>Gammaproteobacteria</taxon>
        <taxon>Thiotrichales</taxon>
        <taxon>Piscirickettsiaceae</taxon>
        <taxon>Thiomicrorhabdus</taxon>
    </lineage>
</organism>
<dbReference type="RefSeq" id="WP_237264321.1">
    <property type="nucleotide sequence ID" value="NZ_AP024202.1"/>
</dbReference>
<reference evidence="1" key="1">
    <citation type="journal article" date="2022" name="Arch. Microbiol.">
        <title>Thiomicrorhabdus immobilis sp. nov., a mesophilic sulfur-oxidizing bacterium isolated from sediment of a brackish lake in northern Japan.</title>
        <authorList>
            <person name="Kojima H."/>
            <person name="Mochizuki J."/>
            <person name="Kanda M."/>
            <person name="Watanabe T."/>
            <person name="Fukui M."/>
        </authorList>
    </citation>
    <scope>NUCLEOTIDE SEQUENCE</scope>
    <source>
        <strain evidence="1">Am19</strain>
    </source>
</reference>